<accession>A0A146LA16</accession>
<proteinExistence type="predicted"/>
<dbReference type="AlphaFoldDB" id="A0A146LA16"/>
<sequence>RQFKSCSLSVHKMNPVFAALVGVSLIATSFAFPLGSGLGTGLSLTADNGLNSVYSTEVMVAGRPVVIGLSWARDGTVAAGAQVNADINGQNTPIGAAIGTNLNDLGKDIKYEVGAQVLNTVAGIVSGDLNGDLKYLVNAWVPVKNSGQVTGVGVGIQGDKLKPVAISGGVGIEGDIIGARVGLDSNMKPENVNLIIGA</sequence>
<name>A0A146LA16_LYGHE</name>
<organism evidence="1">
    <name type="scientific">Lygus hesperus</name>
    <name type="common">Western plant bug</name>
    <dbReference type="NCBI Taxonomy" id="30085"/>
    <lineage>
        <taxon>Eukaryota</taxon>
        <taxon>Metazoa</taxon>
        <taxon>Ecdysozoa</taxon>
        <taxon>Arthropoda</taxon>
        <taxon>Hexapoda</taxon>
        <taxon>Insecta</taxon>
        <taxon>Pterygota</taxon>
        <taxon>Neoptera</taxon>
        <taxon>Paraneoptera</taxon>
        <taxon>Hemiptera</taxon>
        <taxon>Heteroptera</taxon>
        <taxon>Panheteroptera</taxon>
        <taxon>Cimicomorpha</taxon>
        <taxon>Miridae</taxon>
        <taxon>Mirini</taxon>
        <taxon>Lygus</taxon>
    </lineage>
</organism>
<dbReference type="EMBL" id="GDHC01013451">
    <property type="protein sequence ID" value="JAQ05178.1"/>
    <property type="molecule type" value="Transcribed_RNA"/>
</dbReference>
<feature type="non-terminal residue" evidence="1">
    <location>
        <position position="1"/>
    </location>
</feature>
<protein>
    <submittedName>
        <fullName evidence="1">Uncharacterized protein</fullName>
    </submittedName>
</protein>
<reference evidence="1" key="1">
    <citation type="journal article" date="2016" name="Gigascience">
        <title>De novo construction of an expanded transcriptome assembly for the western tarnished plant bug, Lygus hesperus.</title>
        <authorList>
            <person name="Tassone E.E."/>
            <person name="Geib S.M."/>
            <person name="Hall B."/>
            <person name="Fabrick J.A."/>
            <person name="Brent C.S."/>
            <person name="Hull J.J."/>
        </authorList>
    </citation>
    <scope>NUCLEOTIDE SEQUENCE</scope>
</reference>
<evidence type="ECO:0000313" key="1">
    <source>
        <dbReference type="EMBL" id="JAQ05178.1"/>
    </source>
</evidence>
<gene>
    <name evidence="1" type="ORF">g.41033</name>
</gene>